<accession>A0A0D7BIS3</accession>
<feature type="coiled-coil region" evidence="1">
    <location>
        <begin position="42"/>
        <end position="69"/>
    </location>
</feature>
<feature type="compositionally biased region" description="Pro residues" evidence="2">
    <location>
        <begin position="125"/>
        <end position="138"/>
    </location>
</feature>
<dbReference type="Proteomes" id="UP000054007">
    <property type="component" value="Unassembled WGS sequence"/>
</dbReference>
<sequence length="417" mass="44692">MQKQNNKDRRIGLYLNVAEMKAAFPSAIARAFESDKEFALSKQRQKEHYESVEQQHEFAEAQARRQLELEAKKAAVPRAPAHYSIIMDYAEKPTNSFKVGNDGVRPVRGVTPAFPVVSRRKDIPPRPQPPPGPPPPAPVGAGGGSLHVPGKFAQPRRQHKIPRVKTTASLRAACEKALPPLPPPSPLVVASFDNSRNAASSSSEAAKAARPPAESHRVNDARRKRPHPAPTESKPKVSSRGGNGQSPSTSTQLSTSTTTTAPFVNFFRPSLPQSETSSTASSVYIPIALPTPSHALPTPSQAPSRPKPKAPQAPGAPITTAQISAAHREQTRRDISSRIQILVDGAEPDTKPPPTKKIPRKPVDGLYPGKNALLFASVQGGAMSSKTSSGSLNTEYSVYSQLSGSNVSERSMSARRA</sequence>
<evidence type="ECO:0000256" key="1">
    <source>
        <dbReference type="SAM" id="Coils"/>
    </source>
</evidence>
<feature type="compositionally biased region" description="Low complexity" evidence="2">
    <location>
        <begin position="246"/>
        <end position="257"/>
    </location>
</feature>
<protein>
    <submittedName>
        <fullName evidence="3">Uncharacterized protein</fullName>
    </submittedName>
</protein>
<feature type="compositionally biased region" description="Low complexity" evidence="2">
    <location>
        <begin position="187"/>
        <end position="212"/>
    </location>
</feature>
<organism evidence="3 4">
    <name type="scientific">Cylindrobasidium torrendii FP15055 ss-10</name>
    <dbReference type="NCBI Taxonomy" id="1314674"/>
    <lineage>
        <taxon>Eukaryota</taxon>
        <taxon>Fungi</taxon>
        <taxon>Dikarya</taxon>
        <taxon>Basidiomycota</taxon>
        <taxon>Agaricomycotina</taxon>
        <taxon>Agaricomycetes</taxon>
        <taxon>Agaricomycetidae</taxon>
        <taxon>Agaricales</taxon>
        <taxon>Marasmiineae</taxon>
        <taxon>Physalacriaceae</taxon>
        <taxon>Cylindrobasidium</taxon>
    </lineage>
</organism>
<gene>
    <name evidence="3" type="ORF">CYLTODRAFT_452532</name>
</gene>
<feature type="compositionally biased region" description="Basic residues" evidence="2">
    <location>
        <begin position="154"/>
        <end position="163"/>
    </location>
</feature>
<name>A0A0D7BIS3_9AGAR</name>
<evidence type="ECO:0000256" key="2">
    <source>
        <dbReference type="SAM" id="MobiDB-lite"/>
    </source>
</evidence>
<feature type="region of interest" description="Disordered" evidence="2">
    <location>
        <begin position="289"/>
        <end position="364"/>
    </location>
</feature>
<dbReference type="EMBL" id="KN880482">
    <property type="protein sequence ID" value="KIY69546.1"/>
    <property type="molecule type" value="Genomic_DNA"/>
</dbReference>
<keyword evidence="1" id="KW-0175">Coiled coil</keyword>
<keyword evidence="4" id="KW-1185">Reference proteome</keyword>
<feature type="compositionally biased region" description="Basic and acidic residues" evidence="2">
    <location>
        <begin position="326"/>
        <end position="336"/>
    </location>
</feature>
<dbReference type="AlphaFoldDB" id="A0A0D7BIS3"/>
<feature type="region of interest" description="Disordered" evidence="2">
    <location>
        <begin position="109"/>
        <end position="257"/>
    </location>
</feature>
<evidence type="ECO:0000313" key="3">
    <source>
        <dbReference type="EMBL" id="KIY69546.1"/>
    </source>
</evidence>
<evidence type="ECO:0000313" key="4">
    <source>
        <dbReference type="Proteomes" id="UP000054007"/>
    </source>
</evidence>
<reference evidence="3 4" key="1">
    <citation type="journal article" date="2015" name="Fungal Genet. Biol.">
        <title>Evolution of novel wood decay mechanisms in Agaricales revealed by the genome sequences of Fistulina hepatica and Cylindrobasidium torrendii.</title>
        <authorList>
            <person name="Floudas D."/>
            <person name="Held B.W."/>
            <person name="Riley R."/>
            <person name="Nagy L.G."/>
            <person name="Koehler G."/>
            <person name="Ransdell A.S."/>
            <person name="Younus H."/>
            <person name="Chow J."/>
            <person name="Chiniquy J."/>
            <person name="Lipzen A."/>
            <person name="Tritt A."/>
            <person name="Sun H."/>
            <person name="Haridas S."/>
            <person name="LaButti K."/>
            <person name="Ohm R.A."/>
            <person name="Kues U."/>
            <person name="Blanchette R.A."/>
            <person name="Grigoriev I.V."/>
            <person name="Minto R.E."/>
            <person name="Hibbett D.S."/>
        </authorList>
    </citation>
    <scope>NUCLEOTIDE SEQUENCE [LARGE SCALE GENOMIC DNA]</scope>
    <source>
        <strain evidence="3 4">FP15055 ss-10</strain>
    </source>
</reference>
<proteinExistence type="predicted"/>